<proteinExistence type="predicted"/>
<organism evidence="2 3">
    <name type="scientific">Ceratodon purpureus</name>
    <name type="common">Fire moss</name>
    <name type="synonym">Dicranum purpureum</name>
    <dbReference type="NCBI Taxonomy" id="3225"/>
    <lineage>
        <taxon>Eukaryota</taxon>
        <taxon>Viridiplantae</taxon>
        <taxon>Streptophyta</taxon>
        <taxon>Embryophyta</taxon>
        <taxon>Bryophyta</taxon>
        <taxon>Bryophytina</taxon>
        <taxon>Bryopsida</taxon>
        <taxon>Dicranidae</taxon>
        <taxon>Pseudoditrichales</taxon>
        <taxon>Ditrichaceae</taxon>
        <taxon>Ceratodon</taxon>
    </lineage>
</organism>
<keyword evidence="3" id="KW-1185">Reference proteome</keyword>
<reference evidence="2" key="1">
    <citation type="submission" date="2020-06" db="EMBL/GenBank/DDBJ databases">
        <title>WGS assembly of Ceratodon purpureus strain R40.</title>
        <authorList>
            <person name="Carey S.B."/>
            <person name="Jenkins J."/>
            <person name="Shu S."/>
            <person name="Lovell J.T."/>
            <person name="Sreedasyam A."/>
            <person name="Maumus F."/>
            <person name="Tiley G.P."/>
            <person name="Fernandez-Pozo N."/>
            <person name="Barry K."/>
            <person name="Chen C."/>
            <person name="Wang M."/>
            <person name="Lipzen A."/>
            <person name="Daum C."/>
            <person name="Saski C.A."/>
            <person name="Payton A.C."/>
            <person name="Mcbreen J.C."/>
            <person name="Conrad R.E."/>
            <person name="Kollar L.M."/>
            <person name="Olsson S."/>
            <person name="Huttunen S."/>
            <person name="Landis J.B."/>
            <person name="Wickett N.J."/>
            <person name="Johnson M.G."/>
            <person name="Rensing S.A."/>
            <person name="Grimwood J."/>
            <person name="Schmutz J."/>
            <person name="Mcdaniel S.F."/>
        </authorList>
    </citation>
    <scope>NUCLEOTIDE SEQUENCE</scope>
    <source>
        <strain evidence="2">R40</strain>
    </source>
</reference>
<keyword evidence="1" id="KW-0732">Signal</keyword>
<feature type="signal peptide" evidence="1">
    <location>
        <begin position="1"/>
        <end position="17"/>
    </location>
</feature>
<feature type="chain" id="PRO_5035770963" evidence="1">
    <location>
        <begin position="18"/>
        <end position="47"/>
    </location>
</feature>
<evidence type="ECO:0000256" key="1">
    <source>
        <dbReference type="SAM" id="SignalP"/>
    </source>
</evidence>
<evidence type="ECO:0000313" key="3">
    <source>
        <dbReference type="Proteomes" id="UP000822688"/>
    </source>
</evidence>
<accession>A0A8T0IKU8</accession>
<sequence length="47" mass="5297">MLLTIVIVRFLSTSVNQALLFTVERSLLQLLLLSLGFQKSCCKLQKS</sequence>
<name>A0A8T0IKU8_CERPU</name>
<protein>
    <submittedName>
        <fullName evidence="2">Uncharacterized protein</fullName>
    </submittedName>
</protein>
<dbReference type="Proteomes" id="UP000822688">
    <property type="component" value="Chromosome 3"/>
</dbReference>
<evidence type="ECO:0000313" key="2">
    <source>
        <dbReference type="EMBL" id="KAG0584414.1"/>
    </source>
</evidence>
<dbReference type="EMBL" id="CM026423">
    <property type="protein sequence ID" value="KAG0584414.1"/>
    <property type="molecule type" value="Genomic_DNA"/>
</dbReference>
<gene>
    <name evidence="2" type="ORF">KC19_3G208200</name>
</gene>
<dbReference type="AlphaFoldDB" id="A0A8T0IKU8"/>
<comment type="caution">
    <text evidence="2">The sequence shown here is derived from an EMBL/GenBank/DDBJ whole genome shotgun (WGS) entry which is preliminary data.</text>
</comment>